<dbReference type="GO" id="GO:0072344">
    <property type="term" value="P:rescue of stalled ribosome"/>
    <property type="evidence" value="ECO:0007669"/>
    <property type="project" value="InterPro"/>
</dbReference>
<feature type="compositionally biased region" description="Polar residues" evidence="1">
    <location>
        <begin position="65"/>
        <end position="90"/>
    </location>
</feature>
<dbReference type="EMBL" id="JANCYW010000009">
    <property type="protein sequence ID" value="KAK4536670.1"/>
    <property type="molecule type" value="Genomic_DNA"/>
</dbReference>
<dbReference type="GO" id="GO:0180022">
    <property type="term" value="C:RQC-trigger complex"/>
    <property type="evidence" value="ECO:0007669"/>
    <property type="project" value="InterPro"/>
</dbReference>
<dbReference type="InterPro" id="IPR009349">
    <property type="entry name" value="TRIP4/RQT4_C2HC5_Znf"/>
</dbReference>
<organism evidence="3 4">
    <name type="scientific">Cyanidium caldarium</name>
    <name type="common">Red alga</name>
    <dbReference type="NCBI Taxonomy" id="2771"/>
    <lineage>
        <taxon>Eukaryota</taxon>
        <taxon>Rhodophyta</taxon>
        <taxon>Bangiophyceae</taxon>
        <taxon>Cyanidiales</taxon>
        <taxon>Cyanidiaceae</taxon>
        <taxon>Cyanidium</taxon>
    </lineage>
</organism>
<dbReference type="Pfam" id="PF06221">
    <property type="entry name" value="zf-C2HC5"/>
    <property type="match status" value="1"/>
</dbReference>
<evidence type="ECO:0000313" key="3">
    <source>
        <dbReference type="EMBL" id="KAK4536670.1"/>
    </source>
</evidence>
<proteinExistence type="predicted"/>
<protein>
    <recommendedName>
        <fullName evidence="2">TRIP4/RQT4 C2HC5-type zinc finger domain-containing protein</fullName>
    </recommendedName>
</protein>
<comment type="caution">
    <text evidence="3">The sequence shown here is derived from an EMBL/GenBank/DDBJ whole genome shotgun (WGS) entry which is preliminary data.</text>
</comment>
<sequence>MESGREPDNVREEIHVETNEGASSSATSGDAVERLVSYLWGGEREHSASKVHGPHRRRESEAASRDTTPGANAQSERYSNSMVEEQYTNRSDAHPPSLRCDCWGVEHGAWSNCLCCGRVVCNAERSTGSDAAACPFCGTRWDASAAEAAARAVTLYTPSS</sequence>
<evidence type="ECO:0000256" key="1">
    <source>
        <dbReference type="SAM" id="MobiDB-lite"/>
    </source>
</evidence>
<dbReference type="GO" id="GO:0005634">
    <property type="term" value="C:nucleus"/>
    <property type="evidence" value="ECO:0007669"/>
    <property type="project" value="InterPro"/>
</dbReference>
<reference evidence="3 4" key="1">
    <citation type="submission" date="2022-07" db="EMBL/GenBank/DDBJ databases">
        <title>Genome-wide signatures of adaptation to extreme environments.</title>
        <authorList>
            <person name="Cho C.H."/>
            <person name="Yoon H.S."/>
        </authorList>
    </citation>
    <scope>NUCLEOTIDE SEQUENCE [LARGE SCALE GENOMIC DNA]</scope>
    <source>
        <strain evidence="3 4">DBV 063 E5</strain>
    </source>
</reference>
<evidence type="ECO:0000313" key="4">
    <source>
        <dbReference type="Proteomes" id="UP001301350"/>
    </source>
</evidence>
<feature type="region of interest" description="Disordered" evidence="1">
    <location>
        <begin position="44"/>
        <end position="94"/>
    </location>
</feature>
<dbReference type="GO" id="GO:0008270">
    <property type="term" value="F:zinc ion binding"/>
    <property type="evidence" value="ECO:0007669"/>
    <property type="project" value="InterPro"/>
</dbReference>
<feature type="compositionally biased region" description="Basic and acidic residues" evidence="1">
    <location>
        <begin position="1"/>
        <end position="18"/>
    </location>
</feature>
<feature type="region of interest" description="Disordered" evidence="1">
    <location>
        <begin position="1"/>
        <end position="30"/>
    </location>
</feature>
<keyword evidence="4" id="KW-1185">Reference proteome</keyword>
<name>A0AAV9IX51_CYACA</name>
<feature type="domain" description="TRIP4/RQT4 C2HC5-type zinc finger" evidence="2">
    <location>
        <begin position="99"/>
        <end position="140"/>
    </location>
</feature>
<dbReference type="Proteomes" id="UP001301350">
    <property type="component" value="Unassembled WGS sequence"/>
</dbReference>
<accession>A0AAV9IX51</accession>
<evidence type="ECO:0000259" key="2">
    <source>
        <dbReference type="Pfam" id="PF06221"/>
    </source>
</evidence>
<gene>
    <name evidence="3" type="ORF">CDCA_CDCA09G2695</name>
</gene>
<dbReference type="AlphaFoldDB" id="A0AAV9IX51"/>